<evidence type="ECO:0000256" key="2">
    <source>
        <dbReference type="ARBA" id="ARBA00005684"/>
    </source>
</evidence>
<dbReference type="EC" id="2.4.1.25" evidence="3 10"/>
<dbReference type="AlphaFoldDB" id="A0A0J7J7C6"/>
<dbReference type="OrthoDB" id="9763489at2"/>
<comment type="catalytic activity">
    <reaction evidence="1 10">
        <text>Transfers a segment of a (1-&gt;4)-alpha-D-glucan to a new position in an acceptor, which may be glucose or a (1-&gt;4)-alpha-D-glucan.</text>
        <dbReference type="EC" id="2.4.1.25"/>
    </reaction>
</comment>
<protein>
    <recommendedName>
        <fullName evidence="4 10">4-alpha-glucanotransferase</fullName>
        <ecNumber evidence="3 10">2.4.1.25</ecNumber>
    </recommendedName>
    <alternativeName>
        <fullName evidence="8 10">Amylomaltase</fullName>
    </alternativeName>
    <alternativeName>
        <fullName evidence="9 10">Disproportionating enzyme</fullName>
    </alternativeName>
</protein>
<evidence type="ECO:0000256" key="9">
    <source>
        <dbReference type="ARBA" id="ARBA00031501"/>
    </source>
</evidence>
<dbReference type="Proteomes" id="UP000036102">
    <property type="component" value="Unassembled WGS sequence"/>
</dbReference>
<comment type="caution">
    <text evidence="11">The sequence shown here is derived from an EMBL/GenBank/DDBJ whole genome shotgun (WGS) entry which is preliminary data.</text>
</comment>
<keyword evidence="6 10" id="KW-0808">Transferase</keyword>
<evidence type="ECO:0000256" key="8">
    <source>
        <dbReference type="ARBA" id="ARBA00031423"/>
    </source>
</evidence>
<dbReference type="NCBIfam" id="NF011080">
    <property type="entry name" value="PRK14508.1-3"/>
    <property type="match status" value="1"/>
</dbReference>
<dbReference type="STRING" id="1658765.Msub_10606"/>
<evidence type="ECO:0000256" key="10">
    <source>
        <dbReference type="RuleBase" id="RU361207"/>
    </source>
</evidence>
<sequence>MTVGSTNDLFSTRRAGALLHPTCLPGPWGVLGASARKFVDFLADSGLSVWQTLPIGPTHRDLSPYQSLSAHAGNPEFIDLFELVVSGLLTEAELAEPGTNATEATKQREDSFALAAKRFFNQDGQGSNSPDQAGFQRFREANDYWLDDFCLFCAIREVQAVPGWLQWPESLRDRDSGALRDFMDQNQERLGRIRFEQFVFQQQWHHLREYARARGVLLFGDIPIFVAHDSADVWANRHLFKLDERGESTVVAGVPPDYFSPNGQHWGNPLYNWEAMAGEGYQWWLERLESQRHLFDLIRIDHFRGLQAYWEIPAQTPEPRYGYWVAGPGDRFLEACFNRFPDLPLVAENLGIISVDVEELRKRFHLPGMTVMQFGFDGSPDNPHLLHNHHARDLVYTGTHDNDTTLGWYRSLDDHTRRNVNEYLGTSGDGMPWPVIDAAFRSACSLAIVPMQDFLGLGTEARFNTPGTVVNNWVWQLDWNLLSKGLSYRISESVRQHGRRP</sequence>
<dbReference type="GO" id="GO:0005975">
    <property type="term" value="P:carbohydrate metabolic process"/>
    <property type="evidence" value="ECO:0007669"/>
    <property type="project" value="InterPro"/>
</dbReference>
<evidence type="ECO:0000313" key="11">
    <source>
        <dbReference type="EMBL" id="KMQ74423.1"/>
    </source>
</evidence>
<dbReference type="InterPro" id="IPR017853">
    <property type="entry name" value="GH"/>
</dbReference>
<dbReference type="RefSeq" id="WP_048494625.1">
    <property type="nucleotide sequence ID" value="NZ_LFBU01000001.1"/>
</dbReference>
<evidence type="ECO:0000256" key="3">
    <source>
        <dbReference type="ARBA" id="ARBA00012560"/>
    </source>
</evidence>
<keyword evidence="12" id="KW-1185">Reference proteome</keyword>
<name>A0A0J7J7C6_9GAMM</name>
<keyword evidence="7 10" id="KW-0119">Carbohydrate metabolism</keyword>
<dbReference type="InterPro" id="IPR003385">
    <property type="entry name" value="Glyco_hydro_77"/>
</dbReference>
<dbReference type="Pfam" id="PF02446">
    <property type="entry name" value="Glyco_hydro_77"/>
    <property type="match status" value="1"/>
</dbReference>
<dbReference type="GO" id="GO:0004134">
    <property type="term" value="F:4-alpha-glucanotransferase activity"/>
    <property type="evidence" value="ECO:0007669"/>
    <property type="project" value="UniProtKB-EC"/>
</dbReference>
<dbReference type="PANTHER" id="PTHR32438">
    <property type="entry name" value="4-ALPHA-GLUCANOTRANSFERASE DPE1, CHLOROPLASTIC/AMYLOPLASTIC"/>
    <property type="match status" value="1"/>
</dbReference>
<accession>A0A0J7J7C6</accession>
<comment type="similarity">
    <text evidence="2 10">Belongs to the disproportionating enzyme family.</text>
</comment>
<evidence type="ECO:0000313" key="12">
    <source>
        <dbReference type="Proteomes" id="UP000036102"/>
    </source>
</evidence>
<evidence type="ECO:0000256" key="6">
    <source>
        <dbReference type="ARBA" id="ARBA00022679"/>
    </source>
</evidence>
<dbReference type="PANTHER" id="PTHR32438:SF5">
    <property type="entry name" value="4-ALPHA-GLUCANOTRANSFERASE DPE1, CHLOROPLASTIC_AMYLOPLASTIC"/>
    <property type="match status" value="1"/>
</dbReference>
<evidence type="ECO:0000256" key="7">
    <source>
        <dbReference type="ARBA" id="ARBA00023277"/>
    </source>
</evidence>
<dbReference type="Gene3D" id="3.20.20.80">
    <property type="entry name" value="Glycosidases"/>
    <property type="match status" value="1"/>
</dbReference>
<dbReference type="EMBL" id="LFBU01000001">
    <property type="protein sequence ID" value="KMQ74423.1"/>
    <property type="molecule type" value="Genomic_DNA"/>
</dbReference>
<evidence type="ECO:0000256" key="4">
    <source>
        <dbReference type="ARBA" id="ARBA00020295"/>
    </source>
</evidence>
<dbReference type="SUPFAM" id="SSF51445">
    <property type="entry name" value="(Trans)glycosidases"/>
    <property type="match status" value="1"/>
</dbReference>
<organism evidence="11 12">
    <name type="scientific">Marinobacter subterrani</name>
    <dbReference type="NCBI Taxonomy" id="1658765"/>
    <lineage>
        <taxon>Bacteria</taxon>
        <taxon>Pseudomonadati</taxon>
        <taxon>Pseudomonadota</taxon>
        <taxon>Gammaproteobacteria</taxon>
        <taxon>Pseudomonadales</taxon>
        <taxon>Marinobacteraceae</taxon>
        <taxon>Marinobacter</taxon>
    </lineage>
</organism>
<evidence type="ECO:0000256" key="5">
    <source>
        <dbReference type="ARBA" id="ARBA00022676"/>
    </source>
</evidence>
<dbReference type="PATRIC" id="fig|1658765.3.peg.598"/>
<reference evidence="11 12" key="1">
    <citation type="submission" date="2015-06" db="EMBL/GenBank/DDBJ databases">
        <title>Marinobacter subterrani, a genetically tractable neutrophilic iron-oxidizing strain isolated from the Soudan Iron Mine.</title>
        <authorList>
            <person name="Bonis B.M."/>
            <person name="Gralnick J.A."/>
        </authorList>
    </citation>
    <scope>NUCLEOTIDE SEQUENCE [LARGE SCALE GENOMIC DNA]</scope>
    <source>
        <strain evidence="11 12">JG233</strain>
    </source>
</reference>
<dbReference type="NCBIfam" id="TIGR00217">
    <property type="entry name" value="malQ"/>
    <property type="match status" value="1"/>
</dbReference>
<proteinExistence type="inferred from homology"/>
<keyword evidence="5 10" id="KW-0328">Glycosyltransferase</keyword>
<gene>
    <name evidence="11" type="ORF">Msub_10606</name>
</gene>
<evidence type="ECO:0000256" key="1">
    <source>
        <dbReference type="ARBA" id="ARBA00000439"/>
    </source>
</evidence>